<keyword evidence="1" id="KW-1133">Transmembrane helix</keyword>
<dbReference type="Proteomes" id="UP000012073">
    <property type="component" value="Unassembled WGS sequence"/>
</dbReference>
<reference evidence="3" key="1">
    <citation type="journal article" date="2013" name="Proc. Natl. Acad. Sci. U.S.A.">
        <title>Genome structure and metabolic features in the red seaweed Chondrus crispus shed light on evolution of the Archaeplastida.</title>
        <authorList>
            <person name="Collen J."/>
            <person name="Porcel B."/>
            <person name="Carre W."/>
            <person name="Ball S.G."/>
            <person name="Chaparro C."/>
            <person name="Tonon T."/>
            <person name="Barbeyron T."/>
            <person name="Michel G."/>
            <person name="Noel B."/>
            <person name="Valentin K."/>
            <person name="Elias M."/>
            <person name="Artiguenave F."/>
            <person name="Arun A."/>
            <person name="Aury J.M."/>
            <person name="Barbosa-Neto J.F."/>
            <person name="Bothwell J.H."/>
            <person name="Bouget F.Y."/>
            <person name="Brillet L."/>
            <person name="Cabello-Hurtado F."/>
            <person name="Capella-Gutierrez S."/>
            <person name="Charrier B."/>
            <person name="Cladiere L."/>
            <person name="Cock J.M."/>
            <person name="Coelho S.M."/>
            <person name="Colleoni C."/>
            <person name="Czjzek M."/>
            <person name="Da Silva C."/>
            <person name="Delage L."/>
            <person name="Denoeud F."/>
            <person name="Deschamps P."/>
            <person name="Dittami S.M."/>
            <person name="Gabaldon T."/>
            <person name="Gachon C.M."/>
            <person name="Groisillier A."/>
            <person name="Herve C."/>
            <person name="Jabbari K."/>
            <person name="Katinka M."/>
            <person name="Kloareg B."/>
            <person name="Kowalczyk N."/>
            <person name="Labadie K."/>
            <person name="Leblanc C."/>
            <person name="Lopez P.J."/>
            <person name="McLachlan D.H."/>
            <person name="Meslet-Cladiere L."/>
            <person name="Moustafa A."/>
            <person name="Nehr Z."/>
            <person name="Nyvall Collen P."/>
            <person name="Panaud O."/>
            <person name="Partensky F."/>
            <person name="Poulain J."/>
            <person name="Rensing S.A."/>
            <person name="Rousvoal S."/>
            <person name="Samson G."/>
            <person name="Symeonidi A."/>
            <person name="Weissenbach J."/>
            <person name="Zambounis A."/>
            <person name="Wincker P."/>
            <person name="Boyen C."/>
        </authorList>
    </citation>
    <scope>NUCLEOTIDE SEQUENCE [LARGE SCALE GENOMIC DNA]</scope>
    <source>
        <strain evidence="3">cv. Stackhouse</strain>
    </source>
</reference>
<protein>
    <submittedName>
        <fullName evidence="2">Uncharacterized protein</fullName>
    </submittedName>
</protein>
<dbReference type="KEGG" id="ccp:CHC_T00000731001"/>
<evidence type="ECO:0000313" key="3">
    <source>
        <dbReference type="Proteomes" id="UP000012073"/>
    </source>
</evidence>
<sequence>MSMVELLFFKPIAVSLHNISTNIDLIQPQEVTQKRILSTITIFSRAKITMRVEAFIVFVIAFVSGAFAIPVCPDPLRVTMPDGTIQMVRPPCPPIPSFPPLPPRPSPRPRPGTFTVKTKSLKVIKSDDGIFRGCADPLIYVLYGRVIPGVVGSTIGRKLPRVDYGEGKCSGRFIRKVGAVTTDFVRTDKVSLAVYVVVGIEEDNFGTSKVNEKLNDQLKKLTDLLRKLEETAITPSLARLGLDVPSLLESRFEIPEIKKPSSGLFSIGHDFVGFNALILVGGSGYSGQPSVCNRAEFPICATKDLFKGIVVGGKFDDNIWRADVEVDAV</sequence>
<accession>R7QPK3</accession>
<gene>
    <name evidence="2" type="ORF">CHC_T00000731001</name>
</gene>
<feature type="transmembrane region" description="Helical" evidence="1">
    <location>
        <begin position="52"/>
        <end position="71"/>
    </location>
</feature>
<dbReference type="EMBL" id="HG002170">
    <property type="protein sequence ID" value="CDF40417.1"/>
    <property type="molecule type" value="Genomic_DNA"/>
</dbReference>
<dbReference type="RefSeq" id="XP_005710711.1">
    <property type="nucleotide sequence ID" value="XM_005710654.1"/>
</dbReference>
<organism evidence="2 3">
    <name type="scientific">Chondrus crispus</name>
    <name type="common">Carrageen Irish moss</name>
    <name type="synonym">Polymorpha crispa</name>
    <dbReference type="NCBI Taxonomy" id="2769"/>
    <lineage>
        <taxon>Eukaryota</taxon>
        <taxon>Rhodophyta</taxon>
        <taxon>Florideophyceae</taxon>
        <taxon>Rhodymeniophycidae</taxon>
        <taxon>Gigartinales</taxon>
        <taxon>Gigartinaceae</taxon>
        <taxon>Chondrus</taxon>
    </lineage>
</organism>
<name>R7QPK3_CHOCR</name>
<dbReference type="AlphaFoldDB" id="R7QPK3"/>
<keyword evidence="1" id="KW-0812">Transmembrane</keyword>
<keyword evidence="3" id="KW-1185">Reference proteome</keyword>
<evidence type="ECO:0000256" key="1">
    <source>
        <dbReference type="SAM" id="Phobius"/>
    </source>
</evidence>
<dbReference type="GeneID" id="17318428"/>
<keyword evidence="1" id="KW-0472">Membrane</keyword>
<proteinExistence type="predicted"/>
<dbReference type="Gramene" id="CDF40417">
    <property type="protein sequence ID" value="CDF40417"/>
    <property type="gene ID" value="CHC_T00000731001"/>
</dbReference>
<evidence type="ECO:0000313" key="2">
    <source>
        <dbReference type="EMBL" id="CDF40417.1"/>
    </source>
</evidence>